<keyword evidence="1" id="KW-0812">Transmembrane</keyword>
<dbReference type="Proteomes" id="UP000305451">
    <property type="component" value="Unassembled WGS sequence"/>
</dbReference>
<evidence type="ECO:0000313" key="3">
    <source>
        <dbReference type="Proteomes" id="UP000305451"/>
    </source>
</evidence>
<dbReference type="AlphaFoldDB" id="A0A4S2H8I5"/>
<sequence>MMGFLRPAGDTAPSRARMIAPFAILLVVLAIYTVYWMYAAGQVRGWTERWIESQEAVGYDIDHARMRVGGYPLRFTLDVAAPEIAAPQGEGGWQARFDRLSASAMPWNFNHWIVTLGGPMTLAVEADGAPALYRADAADARLSINSSGEGTQRIGIELENLVIDTIDGPVSPVMAMQRLDLTGILNDADELSTRFEAQNVRFSAGTLEPELAAAFGPTASLVRFDGAVTAWSALATEGDARDWARSGGELRIGAAQLVWGPASLGGTGEIQLDTMLRPAGRLSVVISDPESLVEAMVEARLVQSGQGDALRLAAMMAPRRDGGVALPLRFQDGGIFLGPARIGSVGAID</sequence>
<dbReference type="Pfam" id="PF09898">
    <property type="entry name" value="DUF2125"/>
    <property type="match status" value="1"/>
</dbReference>
<dbReference type="OrthoDB" id="7625707at2"/>
<protein>
    <submittedName>
        <fullName evidence="2">DUF2125 domain-containing protein</fullName>
    </submittedName>
</protein>
<dbReference type="EMBL" id="SRXV01000003">
    <property type="protein sequence ID" value="TGY92145.1"/>
    <property type="molecule type" value="Genomic_DNA"/>
</dbReference>
<accession>A0A4S2H8I5</accession>
<keyword evidence="1" id="KW-0472">Membrane</keyword>
<reference evidence="2 3" key="1">
    <citation type="journal article" date="2013" name="Int. J. Syst. Evol. Microbiol.">
        <title>Marinicauda pacifica gen. nov., sp. nov., a prosthecate alphaproteobacterium of the family Hyphomonadaceae isolated from deep seawater.</title>
        <authorList>
            <person name="Zhang X.Y."/>
            <person name="Li G.W."/>
            <person name="Wang C.S."/>
            <person name="Zhang Y.J."/>
            <person name="Xu X.W."/>
            <person name="Li H."/>
            <person name="Liu A."/>
            <person name="Liu C."/>
            <person name="Xie B.B."/>
            <person name="Qin Q.L."/>
            <person name="Xu Z."/>
            <person name="Chen X.L."/>
            <person name="Zhou B.C."/>
            <person name="Zhang Y.Z."/>
        </authorList>
    </citation>
    <scope>NUCLEOTIDE SEQUENCE [LARGE SCALE GENOMIC DNA]</scope>
    <source>
        <strain evidence="2 3">P-1 km-3</strain>
    </source>
</reference>
<keyword evidence="1" id="KW-1133">Transmembrane helix</keyword>
<proteinExistence type="predicted"/>
<name>A0A4S2H8I5_9PROT</name>
<dbReference type="RefSeq" id="WP_135945278.1">
    <property type="nucleotide sequence ID" value="NZ_BMEI01000003.1"/>
</dbReference>
<dbReference type="InterPro" id="IPR018666">
    <property type="entry name" value="DUF2125"/>
</dbReference>
<evidence type="ECO:0000256" key="1">
    <source>
        <dbReference type="SAM" id="Phobius"/>
    </source>
</evidence>
<evidence type="ECO:0000313" key="2">
    <source>
        <dbReference type="EMBL" id="TGY92145.1"/>
    </source>
</evidence>
<organism evidence="2 3">
    <name type="scientific">Marinicauda pacifica</name>
    <dbReference type="NCBI Taxonomy" id="1133559"/>
    <lineage>
        <taxon>Bacteria</taxon>
        <taxon>Pseudomonadati</taxon>
        <taxon>Pseudomonadota</taxon>
        <taxon>Alphaproteobacteria</taxon>
        <taxon>Maricaulales</taxon>
        <taxon>Maricaulaceae</taxon>
        <taxon>Marinicauda</taxon>
    </lineage>
</organism>
<comment type="caution">
    <text evidence="2">The sequence shown here is derived from an EMBL/GenBank/DDBJ whole genome shotgun (WGS) entry which is preliminary data.</text>
</comment>
<feature type="transmembrane region" description="Helical" evidence="1">
    <location>
        <begin position="20"/>
        <end position="38"/>
    </location>
</feature>
<keyword evidence="3" id="KW-1185">Reference proteome</keyword>
<gene>
    <name evidence="2" type="ORF">E5162_10805</name>
</gene>